<reference evidence="4" key="2">
    <citation type="submission" date="2025-08" db="UniProtKB">
        <authorList>
            <consortium name="Ensembl"/>
        </authorList>
    </citation>
    <scope>IDENTIFICATION</scope>
    <source>
        <strain evidence="4">Thorbecke</strain>
    </source>
</reference>
<dbReference type="STRING" id="9986.ENSOCUP00000014708"/>
<sequence>MRRDHQDRGHTQVLEYKISRVHTMRLKFRASSHWHSAKLTAPLIMSYNLCSGNFSSRSLGVYPRYSGSSCGSSYPSNLVYVTKPQSSSTCQLGLPLSTGCQETSCETTSCEPTSCQPTSFQTPCVVPRPCQTSCYRPRTSSLCQTTYTGSLGYGSSSCRSLGYGSRSSYSSGCGSRQFYSSGCGSSGFRPLSYGVRGCSSLNSGSRIFCPTYLASGTDQGIPASGIRSFPRHLHILCIHYSACISIHGC</sequence>
<dbReference type="InParanoid" id="G1TD14"/>
<dbReference type="GeneTree" id="ENSGT00940000162109"/>
<dbReference type="Ensembl" id="ENSOCUT00000017113.3">
    <property type="protein sequence ID" value="ENSOCUP00000014708.3"/>
    <property type="gene ID" value="ENSOCUG00000017116.3"/>
</dbReference>
<keyword evidence="2 3" id="KW-0416">Keratin</keyword>
<comment type="subunit">
    <text evidence="3">Interacts with hair keratins.</text>
</comment>
<evidence type="ECO:0000256" key="2">
    <source>
        <dbReference type="ARBA" id="ARBA00022744"/>
    </source>
</evidence>
<dbReference type="AlphaFoldDB" id="G1TD14"/>
<dbReference type="PaxDb" id="9986-ENSOCUP00000014708"/>
<accession>G1TD14</accession>
<evidence type="ECO:0000313" key="5">
    <source>
        <dbReference type="Proteomes" id="UP000001811"/>
    </source>
</evidence>
<dbReference type="Bgee" id="ENSOCUG00000017116">
    <property type="expression patterns" value="Expressed in autopod skin and 1 other cell type or tissue"/>
</dbReference>
<evidence type="ECO:0000313" key="4">
    <source>
        <dbReference type="Ensembl" id="ENSOCUP00000014708.3"/>
    </source>
</evidence>
<protein>
    <recommendedName>
        <fullName evidence="3">Keratin-associated protein</fullName>
    </recommendedName>
</protein>
<dbReference type="eggNOG" id="ENOG502STG2">
    <property type="taxonomic scope" value="Eukaryota"/>
</dbReference>
<dbReference type="InterPro" id="IPR007951">
    <property type="entry name" value="KRTAP_PMG"/>
</dbReference>
<proteinExistence type="inferred from homology"/>
<name>G1TD14_RABIT</name>
<comment type="similarity">
    <text evidence="3">Belongs to the PMG family.</text>
</comment>
<dbReference type="Pfam" id="PF05287">
    <property type="entry name" value="PMG"/>
    <property type="match status" value="1"/>
</dbReference>
<reference evidence="4 5" key="1">
    <citation type="journal article" date="2011" name="Nature">
        <title>A high-resolution map of human evolutionary constraint using 29 mammals.</title>
        <authorList>
            <person name="Lindblad-Toh K."/>
            <person name="Garber M."/>
            <person name="Zuk O."/>
            <person name="Lin M.F."/>
            <person name="Parker B.J."/>
            <person name="Washietl S."/>
            <person name="Kheradpour P."/>
            <person name="Ernst J."/>
            <person name="Jordan G."/>
            <person name="Mauceli E."/>
            <person name="Ward L.D."/>
            <person name="Lowe C.B."/>
            <person name="Holloway A.K."/>
            <person name="Clamp M."/>
            <person name="Gnerre S."/>
            <person name="Alfoldi J."/>
            <person name="Beal K."/>
            <person name="Chang J."/>
            <person name="Clawson H."/>
            <person name="Cuff J."/>
            <person name="Di Palma F."/>
            <person name="Fitzgerald S."/>
            <person name="Flicek P."/>
            <person name="Guttman M."/>
            <person name="Hubisz M.J."/>
            <person name="Jaffe D.B."/>
            <person name="Jungreis I."/>
            <person name="Kent W.J."/>
            <person name="Kostka D."/>
            <person name="Lara M."/>
            <person name="Martins A.L."/>
            <person name="Massingham T."/>
            <person name="Moltke I."/>
            <person name="Raney B.J."/>
            <person name="Rasmussen M.D."/>
            <person name="Robinson J."/>
            <person name="Stark A."/>
            <person name="Vilella A.J."/>
            <person name="Wen J."/>
            <person name="Xie X."/>
            <person name="Zody M.C."/>
            <person name="Baldwin J."/>
            <person name="Bloom T."/>
            <person name="Chin C.W."/>
            <person name="Heiman D."/>
            <person name="Nicol R."/>
            <person name="Nusbaum C."/>
            <person name="Young S."/>
            <person name="Wilkinson J."/>
            <person name="Worley K.C."/>
            <person name="Kovar C.L."/>
            <person name="Muzny D.M."/>
            <person name="Gibbs R.A."/>
            <person name="Cree A."/>
            <person name="Dihn H.H."/>
            <person name="Fowler G."/>
            <person name="Jhangiani S."/>
            <person name="Joshi V."/>
            <person name="Lee S."/>
            <person name="Lewis L.R."/>
            <person name="Nazareth L.V."/>
            <person name="Okwuonu G."/>
            <person name="Santibanez J."/>
            <person name="Warren W.C."/>
            <person name="Mardis E.R."/>
            <person name="Weinstock G.M."/>
            <person name="Wilson R.K."/>
            <person name="Delehaunty K."/>
            <person name="Dooling D."/>
            <person name="Fronik C."/>
            <person name="Fulton L."/>
            <person name="Fulton B."/>
            <person name="Graves T."/>
            <person name="Minx P."/>
            <person name="Sodergren E."/>
            <person name="Birney E."/>
            <person name="Margulies E.H."/>
            <person name="Herrero J."/>
            <person name="Green E.D."/>
            <person name="Haussler D."/>
            <person name="Siepel A."/>
            <person name="Goldman N."/>
            <person name="Pollard K.S."/>
            <person name="Pedersen J.S."/>
            <person name="Lander E.S."/>
            <person name="Kellis M."/>
        </authorList>
    </citation>
    <scope>NUCLEOTIDE SEQUENCE [LARGE SCALE GENOMIC DNA]</scope>
    <source>
        <strain evidence="4 5">Thorbecke inbred</strain>
    </source>
</reference>
<keyword evidence="5" id="KW-1185">Reference proteome</keyword>
<dbReference type="Proteomes" id="UP000001811">
    <property type="component" value="Chromosome 14"/>
</dbReference>
<evidence type="ECO:0000256" key="3">
    <source>
        <dbReference type="RuleBase" id="RU369044"/>
    </source>
</evidence>
<dbReference type="HOGENOM" id="CLU_111618_0_0_1"/>
<dbReference type="GO" id="GO:0045095">
    <property type="term" value="C:keratin filament"/>
    <property type="evidence" value="ECO:0007669"/>
    <property type="project" value="UniProtKB-UniRule"/>
</dbReference>
<reference evidence="4" key="3">
    <citation type="submission" date="2025-09" db="UniProtKB">
        <authorList>
            <consortium name="Ensembl"/>
        </authorList>
    </citation>
    <scope>IDENTIFICATION</scope>
    <source>
        <strain evidence="4">Thorbecke</strain>
    </source>
</reference>
<organism evidence="4 5">
    <name type="scientific">Oryctolagus cuniculus</name>
    <name type="common">Rabbit</name>
    <dbReference type="NCBI Taxonomy" id="9986"/>
    <lineage>
        <taxon>Eukaryota</taxon>
        <taxon>Metazoa</taxon>
        <taxon>Chordata</taxon>
        <taxon>Craniata</taxon>
        <taxon>Vertebrata</taxon>
        <taxon>Euteleostomi</taxon>
        <taxon>Mammalia</taxon>
        <taxon>Eutheria</taxon>
        <taxon>Euarchontoglires</taxon>
        <taxon>Glires</taxon>
        <taxon>Lagomorpha</taxon>
        <taxon>Leporidae</taxon>
        <taxon>Oryctolagus</taxon>
    </lineage>
</organism>
<dbReference type="GO" id="GO:0005829">
    <property type="term" value="C:cytosol"/>
    <property type="evidence" value="ECO:0007669"/>
    <property type="project" value="UniProtKB-ARBA"/>
</dbReference>
<comment type="function">
    <text evidence="1 3">In the hair cortex, hair keratin intermediate filaments are embedded in an interfilamentous matrix, consisting of hair keratin-associated proteins (KRTAP), which are essential for the formation of a rigid and resistant hair shaft through their extensive disulfide bond cross-linking with abundant cysteine residues of hair keratins. The matrix proteins include the high-sulfur and high-glycine-tyrosine keratins.</text>
</comment>
<dbReference type="EMBL" id="AAGW02017629">
    <property type="status" value="NOT_ANNOTATED_CDS"/>
    <property type="molecule type" value="Genomic_DNA"/>
</dbReference>
<evidence type="ECO:0000256" key="1">
    <source>
        <dbReference type="ARBA" id="ARBA00003327"/>
    </source>
</evidence>